<evidence type="ECO:0000256" key="1">
    <source>
        <dbReference type="ARBA" id="ARBA00010617"/>
    </source>
</evidence>
<keyword evidence="3" id="KW-0479">Metal-binding</keyword>
<dbReference type="SUPFAM" id="SSF48264">
    <property type="entry name" value="Cytochrome P450"/>
    <property type="match status" value="1"/>
</dbReference>
<comment type="similarity">
    <text evidence="1">Belongs to the cytochrome P450 family.</text>
</comment>
<dbReference type="HOGENOM" id="CLU_2765112_0_0_1"/>
<dbReference type="EnsemblMetazoa" id="ISCW011028-RA">
    <property type="protein sequence ID" value="ISCW011028-PA"/>
    <property type="gene ID" value="ISCW011028"/>
</dbReference>
<evidence type="ECO:0000256" key="4">
    <source>
        <dbReference type="ARBA" id="ARBA00023002"/>
    </source>
</evidence>
<dbReference type="InterPro" id="IPR050705">
    <property type="entry name" value="Cytochrome_P450_3A"/>
</dbReference>
<dbReference type="GO" id="GO:0004497">
    <property type="term" value="F:monooxygenase activity"/>
    <property type="evidence" value="ECO:0007669"/>
    <property type="project" value="UniProtKB-KW"/>
</dbReference>
<dbReference type="InParanoid" id="B7Q8K5"/>
<organism>
    <name type="scientific">Ixodes scapularis</name>
    <name type="common">Black-legged tick</name>
    <name type="synonym">Deer tick</name>
    <dbReference type="NCBI Taxonomy" id="6945"/>
    <lineage>
        <taxon>Eukaryota</taxon>
        <taxon>Metazoa</taxon>
        <taxon>Ecdysozoa</taxon>
        <taxon>Arthropoda</taxon>
        <taxon>Chelicerata</taxon>
        <taxon>Arachnida</taxon>
        <taxon>Acari</taxon>
        <taxon>Parasitiformes</taxon>
        <taxon>Ixodida</taxon>
        <taxon>Ixodoidea</taxon>
        <taxon>Ixodidae</taxon>
        <taxon>Ixodinae</taxon>
        <taxon>Ixodes</taxon>
    </lineage>
</organism>
<proteinExistence type="inferred from homology"/>
<dbReference type="VEuPathDB" id="VectorBase:ISCW011028"/>
<keyword evidence="4" id="KW-0560">Oxidoreductase</keyword>
<evidence type="ECO:0000313" key="7">
    <source>
        <dbReference type="EMBL" id="EEC15177.1"/>
    </source>
</evidence>
<keyword evidence="9" id="KW-1185">Reference proteome</keyword>
<dbReference type="GO" id="GO:0016705">
    <property type="term" value="F:oxidoreductase activity, acting on paired donors, with incorporation or reduction of molecular oxygen"/>
    <property type="evidence" value="ECO:0007669"/>
    <property type="project" value="InterPro"/>
</dbReference>
<evidence type="ECO:0000313" key="9">
    <source>
        <dbReference type="Proteomes" id="UP000001555"/>
    </source>
</evidence>
<dbReference type="PANTHER" id="PTHR24302:SF15">
    <property type="entry name" value="FATTY-ACID PEROXYGENASE"/>
    <property type="match status" value="1"/>
</dbReference>
<dbReference type="PANTHER" id="PTHR24302">
    <property type="entry name" value="CYTOCHROME P450 FAMILY 3"/>
    <property type="match status" value="1"/>
</dbReference>
<dbReference type="AlphaFoldDB" id="B7Q8K5"/>
<keyword evidence="5" id="KW-0408">Iron</keyword>
<reference evidence="8" key="2">
    <citation type="submission" date="2020-05" db="UniProtKB">
        <authorList>
            <consortium name="EnsemblMetazoa"/>
        </authorList>
    </citation>
    <scope>IDENTIFICATION</scope>
    <source>
        <strain evidence="8">wikel</strain>
    </source>
</reference>
<protein>
    <submittedName>
        <fullName evidence="7 8">Uncharacterized protein</fullName>
    </submittedName>
</protein>
<keyword evidence="6" id="KW-0503">Monooxygenase</keyword>
<keyword evidence="2" id="KW-0349">Heme</keyword>
<dbReference type="GO" id="GO:0005506">
    <property type="term" value="F:iron ion binding"/>
    <property type="evidence" value="ECO:0007669"/>
    <property type="project" value="InterPro"/>
</dbReference>
<dbReference type="EMBL" id="DS884651">
    <property type="protein sequence ID" value="EEC15177.1"/>
    <property type="molecule type" value="Genomic_DNA"/>
</dbReference>
<dbReference type="GO" id="GO:0020037">
    <property type="term" value="F:heme binding"/>
    <property type="evidence" value="ECO:0007669"/>
    <property type="project" value="InterPro"/>
</dbReference>
<reference evidence="7 9" key="1">
    <citation type="submission" date="2008-03" db="EMBL/GenBank/DDBJ databases">
        <title>Annotation of Ixodes scapularis.</title>
        <authorList>
            <consortium name="Ixodes scapularis Genome Project Consortium"/>
            <person name="Caler E."/>
            <person name="Hannick L.I."/>
            <person name="Bidwell S."/>
            <person name="Joardar V."/>
            <person name="Thiagarajan M."/>
            <person name="Amedeo P."/>
            <person name="Galinsky K.J."/>
            <person name="Schobel S."/>
            <person name="Inman J."/>
            <person name="Hostetler J."/>
            <person name="Miller J."/>
            <person name="Hammond M."/>
            <person name="Megy K."/>
            <person name="Lawson D."/>
            <person name="Kodira C."/>
            <person name="Sutton G."/>
            <person name="Meyer J."/>
            <person name="Hill C.A."/>
            <person name="Birren B."/>
            <person name="Nene V."/>
            <person name="Collins F."/>
            <person name="Alarcon-Chaidez F."/>
            <person name="Wikel S."/>
            <person name="Strausberg R."/>
        </authorList>
    </citation>
    <scope>NUCLEOTIDE SEQUENCE [LARGE SCALE GENOMIC DNA]</scope>
    <source>
        <strain evidence="9">Wikel</strain>
        <strain evidence="7">Wikel colony</strain>
    </source>
</reference>
<dbReference type="Proteomes" id="UP000001555">
    <property type="component" value="Unassembled WGS sequence"/>
</dbReference>
<dbReference type="InterPro" id="IPR001128">
    <property type="entry name" value="Cyt_P450"/>
</dbReference>
<accession>B7Q8K5</accession>
<name>B7Q8K5_IXOSC</name>
<dbReference type="EMBL" id="ABJB010956198">
    <property type="status" value="NOT_ANNOTATED_CDS"/>
    <property type="molecule type" value="Genomic_DNA"/>
</dbReference>
<evidence type="ECO:0000313" key="8">
    <source>
        <dbReference type="EnsemblMetazoa" id="ISCW011028-PA"/>
    </source>
</evidence>
<dbReference type="InterPro" id="IPR036396">
    <property type="entry name" value="Cyt_P450_sf"/>
</dbReference>
<evidence type="ECO:0000256" key="3">
    <source>
        <dbReference type="ARBA" id="ARBA00022723"/>
    </source>
</evidence>
<evidence type="ECO:0000256" key="5">
    <source>
        <dbReference type="ARBA" id="ARBA00023004"/>
    </source>
</evidence>
<gene>
    <name evidence="7" type="ORF">IscW_ISCW011028</name>
</gene>
<dbReference type="Gene3D" id="1.10.630.10">
    <property type="entry name" value="Cytochrome P450"/>
    <property type="match status" value="1"/>
</dbReference>
<sequence>MKPRQREEWKKVRTVLNAAITAGKVNRCSGIVSGCAKELVRVIEKNHERDEPVDVVDVAEGYSLDVITKCALAWKVGARVVIRDP</sequence>
<evidence type="ECO:0000256" key="2">
    <source>
        <dbReference type="ARBA" id="ARBA00022617"/>
    </source>
</evidence>
<dbReference type="VEuPathDB" id="VectorBase:ISCI011028"/>
<evidence type="ECO:0000256" key="6">
    <source>
        <dbReference type="ARBA" id="ARBA00023033"/>
    </source>
</evidence>
<dbReference type="PaxDb" id="6945-B7Q8K5"/>
<dbReference type="Pfam" id="PF00067">
    <property type="entry name" value="p450"/>
    <property type="match status" value="1"/>
</dbReference>